<evidence type="ECO:0000256" key="3">
    <source>
        <dbReference type="ARBA" id="ARBA00022842"/>
    </source>
</evidence>
<dbReference type="OrthoDB" id="3214694at2"/>
<dbReference type="PANTHER" id="PTHR43046:SF12">
    <property type="entry name" value="GDP-MANNOSE MANNOSYL HYDROLASE"/>
    <property type="match status" value="1"/>
</dbReference>
<dbReference type="PROSITE" id="PS51462">
    <property type="entry name" value="NUDIX"/>
    <property type="match status" value="1"/>
</dbReference>
<dbReference type="AlphaFoldDB" id="A0A3A9Z585"/>
<dbReference type="Gene3D" id="3.90.79.10">
    <property type="entry name" value="Nucleoside Triphosphate Pyrophosphohydrolase"/>
    <property type="match status" value="1"/>
</dbReference>
<organism evidence="5 6">
    <name type="scientific">Streptomyces hoynatensis</name>
    <dbReference type="NCBI Taxonomy" id="1141874"/>
    <lineage>
        <taxon>Bacteria</taxon>
        <taxon>Bacillati</taxon>
        <taxon>Actinomycetota</taxon>
        <taxon>Actinomycetes</taxon>
        <taxon>Kitasatosporales</taxon>
        <taxon>Streptomycetaceae</taxon>
        <taxon>Streptomyces</taxon>
    </lineage>
</organism>
<comment type="cofactor">
    <cofactor evidence="1">
        <name>Mg(2+)</name>
        <dbReference type="ChEBI" id="CHEBI:18420"/>
    </cofactor>
</comment>
<gene>
    <name evidence="5" type="ORF">D7294_13595</name>
</gene>
<dbReference type="EMBL" id="RBAL01000006">
    <property type="protein sequence ID" value="RKN42437.1"/>
    <property type="molecule type" value="Genomic_DNA"/>
</dbReference>
<dbReference type="CDD" id="cd04685">
    <property type="entry name" value="NUDIX_Hydrolase"/>
    <property type="match status" value="1"/>
</dbReference>
<evidence type="ECO:0000256" key="2">
    <source>
        <dbReference type="ARBA" id="ARBA00022801"/>
    </source>
</evidence>
<dbReference type="InterPro" id="IPR000086">
    <property type="entry name" value="NUDIX_hydrolase_dom"/>
</dbReference>
<evidence type="ECO:0000259" key="4">
    <source>
        <dbReference type="PROSITE" id="PS51462"/>
    </source>
</evidence>
<keyword evidence="3" id="KW-0460">Magnesium</keyword>
<keyword evidence="2" id="KW-0378">Hydrolase</keyword>
<proteinExistence type="predicted"/>
<dbReference type="InterPro" id="IPR015797">
    <property type="entry name" value="NUDIX_hydrolase-like_dom_sf"/>
</dbReference>
<sequence length="179" mass="19926">MAQAPEGPRPGRPVPDRLARRSARVLLLDASGRLLLFRMEDGSALSPFWITPGGGVKRRERPRVAAARELWEETGLRVAPEDLGPQVAVTGGLADLGWARGRFEDVFYLFRLRRAPAHEVDTSHMERWERGATVGHRWWTAAELAATTERVLPLGLAALLGDLLAGRAPERPVRLPWHH</sequence>
<dbReference type="Pfam" id="PF00293">
    <property type="entry name" value="NUDIX"/>
    <property type="match status" value="1"/>
</dbReference>
<evidence type="ECO:0000256" key="1">
    <source>
        <dbReference type="ARBA" id="ARBA00001946"/>
    </source>
</evidence>
<keyword evidence="6" id="KW-1185">Reference proteome</keyword>
<feature type="domain" description="Nudix hydrolase" evidence="4">
    <location>
        <begin position="18"/>
        <end position="164"/>
    </location>
</feature>
<evidence type="ECO:0000313" key="5">
    <source>
        <dbReference type="EMBL" id="RKN42437.1"/>
    </source>
</evidence>
<dbReference type="PANTHER" id="PTHR43046">
    <property type="entry name" value="GDP-MANNOSE MANNOSYL HYDROLASE"/>
    <property type="match status" value="1"/>
</dbReference>
<dbReference type="Proteomes" id="UP000272474">
    <property type="component" value="Unassembled WGS sequence"/>
</dbReference>
<dbReference type="InterPro" id="IPR020084">
    <property type="entry name" value="NUDIX_hydrolase_CS"/>
</dbReference>
<protein>
    <submittedName>
        <fullName evidence="5">NUDIX domain-containing protein</fullName>
    </submittedName>
</protein>
<dbReference type="GO" id="GO:0016787">
    <property type="term" value="F:hydrolase activity"/>
    <property type="evidence" value="ECO:0007669"/>
    <property type="project" value="UniProtKB-KW"/>
</dbReference>
<comment type="caution">
    <text evidence="5">The sequence shown here is derived from an EMBL/GenBank/DDBJ whole genome shotgun (WGS) entry which is preliminary data.</text>
</comment>
<dbReference type="SUPFAM" id="SSF55811">
    <property type="entry name" value="Nudix"/>
    <property type="match status" value="1"/>
</dbReference>
<name>A0A3A9Z585_9ACTN</name>
<evidence type="ECO:0000313" key="6">
    <source>
        <dbReference type="Proteomes" id="UP000272474"/>
    </source>
</evidence>
<accession>A0A3A9Z585</accession>
<dbReference type="PROSITE" id="PS00893">
    <property type="entry name" value="NUDIX_BOX"/>
    <property type="match status" value="1"/>
</dbReference>
<dbReference type="RefSeq" id="WP_120679194.1">
    <property type="nucleotide sequence ID" value="NZ_RBAL01000006.1"/>
</dbReference>
<reference evidence="5 6" key="1">
    <citation type="journal article" date="2014" name="Int. J. Syst. Evol. Microbiol.">
        <title>Streptomyces hoynatensis sp. nov., isolated from deep marine sediment.</title>
        <authorList>
            <person name="Veyisoglu A."/>
            <person name="Sahin N."/>
        </authorList>
    </citation>
    <scope>NUCLEOTIDE SEQUENCE [LARGE SCALE GENOMIC DNA]</scope>
    <source>
        <strain evidence="5 6">KCTC 29097</strain>
    </source>
</reference>